<dbReference type="GO" id="GO:0004252">
    <property type="term" value="F:serine-type endopeptidase activity"/>
    <property type="evidence" value="ECO:0007669"/>
    <property type="project" value="InterPro"/>
</dbReference>
<dbReference type="Proteomes" id="UP000534783">
    <property type="component" value="Unassembled WGS sequence"/>
</dbReference>
<dbReference type="Gene3D" id="2.30.42.10">
    <property type="match status" value="1"/>
</dbReference>
<keyword evidence="6" id="KW-1185">Reference proteome</keyword>
<accession>A0A7X6I9I9</accession>
<dbReference type="AlphaFoldDB" id="A0A7X6I9I9"/>
<feature type="compositionally biased region" description="Basic and acidic residues" evidence="3">
    <location>
        <begin position="11"/>
        <end position="26"/>
    </location>
</feature>
<name>A0A7X6I9I9_9BACT</name>
<dbReference type="PANTHER" id="PTHR43343:SF3">
    <property type="entry name" value="PROTEASE DO-LIKE 8, CHLOROPLASTIC"/>
    <property type="match status" value="1"/>
</dbReference>
<gene>
    <name evidence="5" type="ORF">MNODULE_01195</name>
</gene>
<dbReference type="PROSITE" id="PS50106">
    <property type="entry name" value="PDZ"/>
    <property type="match status" value="1"/>
</dbReference>
<dbReference type="PRINTS" id="PR00834">
    <property type="entry name" value="PROTEASES2C"/>
</dbReference>
<evidence type="ECO:0000256" key="2">
    <source>
        <dbReference type="ARBA" id="ARBA00022801"/>
    </source>
</evidence>
<feature type="compositionally biased region" description="Acidic residues" evidence="3">
    <location>
        <begin position="1"/>
        <end position="10"/>
    </location>
</feature>
<dbReference type="InterPro" id="IPR051201">
    <property type="entry name" value="Chloro_Bact_Ser_Proteases"/>
</dbReference>
<proteinExistence type="predicted"/>
<dbReference type="RefSeq" id="WP_168057675.1">
    <property type="nucleotide sequence ID" value="NZ_VTOW01000001.1"/>
</dbReference>
<dbReference type="GO" id="GO:0006508">
    <property type="term" value="P:proteolysis"/>
    <property type="evidence" value="ECO:0007669"/>
    <property type="project" value="UniProtKB-KW"/>
</dbReference>
<protein>
    <submittedName>
        <fullName evidence="5">PDZ domain-containing protein</fullName>
    </submittedName>
</protein>
<keyword evidence="2" id="KW-0378">Hydrolase</keyword>
<dbReference type="SMART" id="SM00228">
    <property type="entry name" value="PDZ"/>
    <property type="match status" value="1"/>
</dbReference>
<keyword evidence="1" id="KW-0645">Protease</keyword>
<evidence type="ECO:0000313" key="6">
    <source>
        <dbReference type="Proteomes" id="UP000534783"/>
    </source>
</evidence>
<dbReference type="EMBL" id="VTOW01000001">
    <property type="protein sequence ID" value="NKE69369.1"/>
    <property type="molecule type" value="Genomic_DNA"/>
</dbReference>
<feature type="region of interest" description="Disordered" evidence="3">
    <location>
        <begin position="1"/>
        <end position="34"/>
    </location>
</feature>
<dbReference type="InterPro" id="IPR001940">
    <property type="entry name" value="Peptidase_S1C"/>
</dbReference>
<evidence type="ECO:0000313" key="5">
    <source>
        <dbReference type="EMBL" id="NKE69369.1"/>
    </source>
</evidence>
<dbReference type="PANTHER" id="PTHR43343">
    <property type="entry name" value="PEPTIDASE S12"/>
    <property type="match status" value="1"/>
</dbReference>
<dbReference type="InterPro" id="IPR009003">
    <property type="entry name" value="Peptidase_S1_PA"/>
</dbReference>
<evidence type="ECO:0000256" key="3">
    <source>
        <dbReference type="SAM" id="MobiDB-lite"/>
    </source>
</evidence>
<dbReference type="SUPFAM" id="SSF50494">
    <property type="entry name" value="Trypsin-like serine proteases"/>
    <property type="match status" value="1"/>
</dbReference>
<feature type="domain" description="PDZ" evidence="4">
    <location>
        <begin position="242"/>
        <end position="307"/>
    </location>
</feature>
<dbReference type="SUPFAM" id="SSF50156">
    <property type="entry name" value="PDZ domain-like"/>
    <property type="match status" value="1"/>
</dbReference>
<dbReference type="InterPro" id="IPR001478">
    <property type="entry name" value="PDZ"/>
</dbReference>
<dbReference type="InterPro" id="IPR036034">
    <property type="entry name" value="PDZ_sf"/>
</dbReference>
<evidence type="ECO:0000256" key="1">
    <source>
        <dbReference type="ARBA" id="ARBA00022670"/>
    </source>
</evidence>
<dbReference type="Pfam" id="PF13365">
    <property type="entry name" value="Trypsin_2"/>
    <property type="match status" value="1"/>
</dbReference>
<reference evidence="5 6" key="1">
    <citation type="journal article" date="2020" name="Nature">
        <title>Bacterial chemolithoautotrophy via manganese oxidation.</title>
        <authorList>
            <person name="Yu H."/>
            <person name="Leadbetter J.R."/>
        </authorList>
    </citation>
    <scope>NUCLEOTIDE SEQUENCE [LARGE SCALE GENOMIC DNA]</scope>
    <source>
        <strain evidence="5 6">Mn-1</strain>
    </source>
</reference>
<organism evidence="5 6">
    <name type="scientific">Candidatus Manganitrophus noduliformans</name>
    <dbReference type="NCBI Taxonomy" id="2606439"/>
    <lineage>
        <taxon>Bacteria</taxon>
        <taxon>Pseudomonadati</taxon>
        <taxon>Nitrospirota</taxon>
        <taxon>Nitrospiria</taxon>
        <taxon>Candidatus Troglogloeales</taxon>
        <taxon>Candidatus Manganitrophaceae</taxon>
        <taxon>Candidatus Manganitrophus</taxon>
    </lineage>
</organism>
<sequence length="351" mass="37383">MIETEEIVADEYEKTEDGTVREKDVAGAESSAADPVERSDLELLDAYSRAVINVVDGVGPAVVSVMIGGSARGLKLEMTGAGSGVIFTPDGYILTNSHVVHKASRLEVMMTDGRKFGATLVGEDPSTDLAVIRIDAFGLPYASFGDSRSLRVGQLVIAIGNPLGFQSTVSTGVVSALGRSLRGVSGRLIEEIIQTDVPLNPGNSGGPLVDSRGRVIGVNTAIIRMAQGISFSVPIDTAKWVIPQLLRHGRVRRGLLAIGGQQRPLDRRLTRALHLNQSHAVEVISVEPSGPGARAGLREGDLILSINERIVMSVDDLHRFLAEWPIGNKATLAVLRGIERQRLEVVPAEAP</sequence>
<evidence type="ECO:0000259" key="4">
    <source>
        <dbReference type="PROSITE" id="PS50106"/>
    </source>
</evidence>
<dbReference type="Gene3D" id="2.40.10.120">
    <property type="match status" value="1"/>
</dbReference>
<dbReference type="Pfam" id="PF13180">
    <property type="entry name" value="PDZ_2"/>
    <property type="match status" value="1"/>
</dbReference>
<comment type="caution">
    <text evidence="5">The sequence shown here is derived from an EMBL/GenBank/DDBJ whole genome shotgun (WGS) entry which is preliminary data.</text>
</comment>